<name>A0A4R6ILD3_9SPHI</name>
<dbReference type="OrthoDB" id="768192at2"/>
<dbReference type="PROSITE" id="PS51257">
    <property type="entry name" value="PROKAR_LIPOPROTEIN"/>
    <property type="match status" value="1"/>
</dbReference>
<accession>A0A4R6ILD3</accession>
<evidence type="ECO:0000313" key="2">
    <source>
        <dbReference type="EMBL" id="TDO22934.1"/>
    </source>
</evidence>
<comment type="caution">
    <text evidence="2">The sequence shown here is derived from an EMBL/GenBank/DDBJ whole genome shotgun (WGS) entry which is preliminary data.</text>
</comment>
<feature type="signal peptide" evidence="1">
    <location>
        <begin position="1"/>
        <end position="20"/>
    </location>
</feature>
<keyword evidence="3" id="KW-1185">Reference proteome</keyword>
<feature type="chain" id="PRO_5020658414" description="Lipoprotein" evidence="1">
    <location>
        <begin position="21"/>
        <end position="160"/>
    </location>
</feature>
<dbReference type="EMBL" id="SNWM01000002">
    <property type="protein sequence ID" value="TDO22934.1"/>
    <property type="molecule type" value="Genomic_DNA"/>
</dbReference>
<keyword evidence="1" id="KW-0732">Signal</keyword>
<proteinExistence type="predicted"/>
<protein>
    <recommendedName>
        <fullName evidence="4">Lipoprotein</fullName>
    </recommendedName>
</protein>
<evidence type="ECO:0000256" key="1">
    <source>
        <dbReference type="SAM" id="SignalP"/>
    </source>
</evidence>
<sequence>MKTVLRYSVFALLPLTIACTQTNTESKTTEKSTDTLKNECYTAVDSLDTAKLKLNYLRNGDVTGTLVIDYANKSKNDGELKGKFKGDTLYVDYTFKIPTRNPVVYRNPLALLKSNGKLILGVGQIETTLGRSYFVRNKAIDYRQVKFIFAETACAGQPKP</sequence>
<dbReference type="RefSeq" id="WP_133554703.1">
    <property type="nucleotide sequence ID" value="NZ_SNWM01000002.1"/>
</dbReference>
<dbReference type="Proteomes" id="UP000295499">
    <property type="component" value="Unassembled WGS sequence"/>
</dbReference>
<gene>
    <name evidence="2" type="ORF">CLV32_1919</name>
</gene>
<evidence type="ECO:0008006" key="4">
    <source>
        <dbReference type="Google" id="ProtNLM"/>
    </source>
</evidence>
<reference evidence="2 3" key="1">
    <citation type="submission" date="2019-03" db="EMBL/GenBank/DDBJ databases">
        <title>Genomic Encyclopedia of Archaeal and Bacterial Type Strains, Phase II (KMG-II): from individual species to whole genera.</title>
        <authorList>
            <person name="Goeker M."/>
        </authorList>
    </citation>
    <scope>NUCLEOTIDE SEQUENCE [LARGE SCALE GENOMIC DNA]</scope>
    <source>
        <strain evidence="2 3">DSM 19034</strain>
    </source>
</reference>
<evidence type="ECO:0000313" key="3">
    <source>
        <dbReference type="Proteomes" id="UP000295499"/>
    </source>
</evidence>
<dbReference type="AlphaFoldDB" id="A0A4R6ILD3"/>
<organism evidence="2 3">
    <name type="scientific">Pedobacter duraquae</name>
    <dbReference type="NCBI Taxonomy" id="425511"/>
    <lineage>
        <taxon>Bacteria</taxon>
        <taxon>Pseudomonadati</taxon>
        <taxon>Bacteroidota</taxon>
        <taxon>Sphingobacteriia</taxon>
        <taxon>Sphingobacteriales</taxon>
        <taxon>Sphingobacteriaceae</taxon>
        <taxon>Pedobacter</taxon>
    </lineage>
</organism>